<feature type="binding site" evidence="11">
    <location>
        <begin position="403"/>
        <end position="406"/>
    </location>
    <ligand>
        <name>N-acetyl-D-glucosamine</name>
        <dbReference type="ChEBI" id="CHEBI:506227"/>
    </ligand>
</feature>
<dbReference type="RefSeq" id="WP_071449035.1">
    <property type="nucleotide sequence ID" value="NZ_MLOK01000047.1"/>
</dbReference>
<evidence type="ECO:0000256" key="11">
    <source>
        <dbReference type="HAMAP-Rule" id="MF_01472"/>
    </source>
</evidence>
<dbReference type="PANTHER" id="PTHR12526">
    <property type="entry name" value="GLYCOSYLTRANSFERASE"/>
    <property type="match status" value="1"/>
</dbReference>
<dbReference type="Proteomes" id="UP000181728">
    <property type="component" value="Unassembled WGS sequence"/>
</dbReference>
<feature type="domain" description="Glycosyl transferase family 1" evidence="12">
    <location>
        <begin position="316"/>
        <end position="448"/>
    </location>
</feature>
<dbReference type="Gene3D" id="3.40.50.2000">
    <property type="entry name" value="Glycogen Phosphorylase B"/>
    <property type="match status" value="2"/>
</dbReference>
<dbReference type="NCBIfam" id="TIGR02918">
    <property type="entry name" value="accessory Sec system glycosyltransferase GtfA"/>
    <property type="match status" value="1"/>
</dbReference>
<feature type="binding site" evidence="11">
    <location>
        <position position="241"/>
    </location>
    <ligand>
        <name>N-acetyl-D-glucosamine</name>
        <dbReference type="ChEBI" id="CHEBI:506227"/>
    </ligand>
</feature>
<feature type="binding site" evidence="11">
    <location>
        <begin position="383"/>
        <end position="384"/>
    </location>
    <ligand>
        <name>UDP</name>
        <dbReference type="ChEBI" id="CHEBI:58223"/>
    </ligand>
</feature>
<reference evidence="14 15" key="1">
    <citation type="journal article" date="2016" name="BMC Genomics">
        <title>Consensus pan-genome assembly of the specialised wine bacterium Oenococcus oeni.</title>
        <authorList>
            <person name="Sternes P.R."/>
            <person name="Borneman A.R."/>
        </authorList>
    </citation>
    <scope>NUCLEOTIDE SEQUENCE [LARGE SCALE GENOMIC DNA]</scope>
    <source>
        <strain evidence="14 15">AWRIB661</strain>
    </source>
</reference>
<comment type="similarity">
    <text evidence="3 11">Belongs to the glycosyltransferase group 1 family. Glycosyltransferase 4 subfamily.</text>
</comment>
<dbReference type="PANTHER" id="PTHR12526:SF629">
    <property type="entry name" value="TEICHURONIC ACID BIOSYNTHESIS GLYCOSYLTRANSFERASE TUAH-RELATED"/>
    <property type="match status" value="1"/>
</dbReference>
<dbReference type="FunFam" id="3.40.50.2000:FF:000196">
    <property type="entry name" value="UDP-N-acetylglucosamine--peptide N-acetylglucosaminyltransferase GtfA subunit"/>
    <property type="match status" value="1"/>
</dbReference>
<evidence type="ECO:0000259" key="13">
    <source>
        <dbReference type="Pfam" id="PF22145"/>
    </source>
</evidence>
<feature type="domain" description="GtfA extended beta-sheet meander" evidence="13">
    <location>
        <begin position="95"/>
        <end position="190"/>
    </location>
</feature>
<dbReference type="EC" id="2.4.1.-" evidence="11"/>
<dbReference type="GO" id="GO:0005737">
    <property type="term" value="C:cytoplasm"/>
    <property type="evidence" value="ECO:0007669"/>
    <property type="project" value="UniProtKB-SubCell"/>
</dbReference>
<evidence type="ECO:0000256" key="5">
    <source>
        <dbReference type="ARBA" id="ARBA00022490"/>
    </source>
</evidence>
<dbReference type="EMBL" id="MLOK01000047">
    <property type="protein sequence ID" value="OIM20889.1"/>
    <property type="molecule type" value="Genomic_DNA"/>
</dbReference>
<comment type="subunit">
    <text evidence="11">Forms a heterotetramer with 2 subunits each of GtfA and GtfB. Part of the accessory SecA2/SecY2 protein translocation apparatus.</text>
</comment>
<dbReference type="UniPathway" id="UPA00378"/>
<comment type="catalytic activity">
    <reaction evidence="10 11">
        <text>L-seryl-[protein] + UDP-N-acetyl-alpha-D-glucosamine = 3-O-[N-acetyl-alpha-D-glucosaminyl]-L-seryl-[protein] + UDP + H(+)</text>
        <dbReference type="Rhea" id="RHEA:59872"/>
        <dbReference type="Rhea" id="RHEA-COMP:9863"/>
        <dbReference type="Rhea" id="RHEA-COMP:15471"/>
        <dbReference type="ChEBI" id="CHEBI:15378"/>
        <dbReference type="ChEBI" id="CHEBI:29999"/>
        <dbReference type="ChEBI" id="CHEBI:57705"/>
        <dbReference type="ChEBI" id="CHEBI:58223"/>
        <dbReference type="ChEBI" id="CHEBI:143279"/>
    </reaction>
</comment>
<evidence type="ECO:0000256" key="9">
    <source>
        <dbReference type="ARBA" id="ARBA00023136"/>
    </source>
</evidence>
<evidence type="ECO:0000256" key="4">
    <source>
        <dbReference type="ARBA" id="ARBA00022475"/>
    </source>
</evidence>
<keyword evidence="8 11" id="KW-0547">Nucleotide-binding</keyword>
<feature type="binding site" evidence="11">
    <location>
        <begin position="16"/>
        <end position="19"/>
    </location>
    <ligand>
        <name>UDP</name>
        <dbReference type="ChEBI" id="CHEBI:58223"/>
    </ligand>
</feature>
<sequence length="501" mass="58313">MTIYNFNLGIGWASSGVEYAQVYRAKIFRKLRQKAKFVFTDLILGENIEHLTRNIGFKDQEIIWLYEYFTDFKISPTTYDLPKLEKSFSEIPSKKEIHSNLVRYFFDQTNKIATAYLKRDTDNLVERVEFVSNGKLIRKDYYTYDRIFSEYYAPKDNKAHVYLRRFFNEDGSTAYEEIIDGKQYLYRFPDHIFYSKEELVEYFVSSLKLTNKDVVIIDRSTGIGPSIMKAKGNAKAGIVIHADHFNRGLTDEDYILWNNFYEFQFENANYIDFFITATEKQKNLLRKHFSKYTSMSPQIFDIPVGSIDKLIRPSNPRKQFSVMTASRIAAEKHIDWAIKSVVGAHKILPQITFDIYGKGGQEQQLNSLIKQLNASDYVHLKGHADLSDIYKHYQLYLSTSTSEGFGLTLLEAIGSGLPIIGFDVPYGNQTFVENGKNGFLISSDQKDEEHYNLDKMTQKIIDLFTGVDLKSFREKSYQIARNFMTNKVEIKWNDLLKELND</sequence>
<evidence type="ECO:0000256" key="6">
    <source>
        <dbReference type="ARBA" id="ARBA00022676"/>
    </source>
</evidence>
<dbReference type="SUPFAM" id="SSF53756">
    <property type="entry name" value="UDP-Glycosyltransferase/glycogen phosphorylase"/>
    <property type="match status" value="1"/>
</dbReference>
<evidence type="ECO:0000256" key="3">
    <source>
        <dbReference type="ARBA" id="ARBA00009481"/>
    </source>
</evidence>
<evidence type="ECO:0000256" key="2">
    <source>
        <dbReference type="ARBA" id="ARBA00004922"/>
    </source>
</evidence>
<keyword evidence="9 11" id="KW-0472">Membrane</keyword>
<accession>A0A6N4A4X3</accession>
<evidence type="ECO:0000256" key="8">
    <source>
        <dbReference type="ARBA" id="ARBA00022741"/>
    </source>
</evidence>
<dbReference type="HAMAP" id="MF_01472">
    <property type="entry name" value="GtfA"/>
    <property type="match status" value="1"/>
</dbReference>
<keyword evidence="4 11" id="KW-1003">Cell membrane</keyword>
<evidence type="ECO:0000313" key="14">
    <source>
        <dbReference type="EMBL" id="OIM20889.1"/>
    </source>
</evidence>
<evidence type="ECO:0000313" key="15">
    <source>
        <dbReference type="Proteomes" id="UP000181728"/>
    </source>
</evidence>
<gene>
    <name evidence="11" type="primary">gtfA</name>
    <name evidence="14" type="ORF">ATX59_07240</name>
</gene>
<dbReference type="AlphaFoldDB" id="A0A6N4A4X3"/>
<dbReference type="Pfam" id="PF22145">
    <property type="entry name" value="GtfA_EBD"/>
    <property type="match status" value="1"/>
</dbReference>
<dbReference type="GO" id="GO:0017122">
    <property type="term" value="C:protein N-acetylglucosaminyltransferase complex"/>
    <property type="evidence" value="ECO:0007669"/>
    <property type="project" value="UniProtKB-UniRule"/>
</dbReference>
<evidence type="ECO:0000256" key="7">
    <source>
        <dbReference type="ARBA" id="ARBA00022679"/>
    </source>
</evidence>
<keyword evidence="7 11" id="KW-0808">Transferase</keyword>
<evidence type="ECO:0000256" key="1">
    <source>
        <dbReference type="ARBA" id="ARBA00004202"/>
    </source>
</evidence>
<comment type="subcellular location">
    <subcellularLocation>
        <location evidence="1 11">Cell membrane</location>
        <topology evidence="1 11">Peripheral membrane protein</topology>
    </subcellularLocation>
    <subcellularLocation>
        <location evidence="11">Cytoplasm</location>
    </subcellularLocation>
    <text evidence="11">Cell membrane association requires GtfB.</text>
</comment>
<comment type="caution">
    <text evidence="14">The sequence shown here is derived from an EMBL/GenBank/DDBJ whole genome shotgun (WGS) entry which is preliminary data.</text>
</comment>
<proteinExistence type="inferred from homology"/>
<dbReference type="Pfam" id="PF00534">
    <property type="entry name" value="Glycos_transf_1"/>
    <property type="match status" value="1"/>
</dbReference>
<dbReference type="InterPro" id="IPR001296">
    <property type="entry name" value="Glyco_trans_1"/>
</dbReference>
<dbReference type="GO" id="GO:0016757">
    <property type="term" value="F:glycosyltransferase activity"/>
    <property type="evidence" value="ECO:0007669"/>
    <property type="project" value="UniProtKB-UniRule"/>
</dbReference>
<dbReference type="InterPro" id="IPR014267">
    <property type="entry name" value="GtfA"/>
</dbReference>
<name>A0A6N4A4X3_OENOE</name>
<dbReference type="GO" id="GO:0000166">
    <property type="term" value="F:nucleotide binding"/>
    <property type="evidence" value="ECO:0007669"/>
    <property type="project" value="UniProtKB-KW"/>
</dbReference>
<keyword evidence="5 11" id="KW-0963">Cytoplasm</keyword>
<evidence type="ECO:0000256" key="10">
    <source>
        <dbReference type="ARBA" id="ARBA00052053"/>
    </source>
</evidence>
<keyword evidence="6 11" id="KW-0328">Glycosyltransferase</keyword>
<dbReference type="CDD" id="cd04949">
    <property type="entry name" value="GT4_GtfA-like"/>
    <property type="match status" value="1"/>
</dbReference>
<protein>
    <recommendedName>
        <fullName evidence="11">UDP-N-acetylglucosamine--peptide N-acetylglucosaminyltransferase GtfA subunit</fullName>
        <ecNumber evidence="11">2.4.1.-</ecNumber>
    </recommendedName>
    <alternativeName>
        <fullName evidence="11">Glycosyltransferase GtfA</fullName>
    </alternativeName>
</protein>
<comment type="pathway">
    <text evidence="2 11">Protein modification; protein glycosylation.</text>
</comment>
<dbReference type="GO" id="GO:0005886">
    <property type="term" value="C:plasma membrane"/>
    <property type="evidence" value="ECO:0007669"/>
    <property type="project" value="UniProtKB-SubCell"/>
</dbReference>
<dbReference type="InterPro" id="IPR054396">
    <property type="entry name" value="GtfA_EBD"/>
</dbReference>
<evidence type="ECO:0000259" key="12">
    <source>
        <dbReference type="Pfam" id="PF00534"/>
    </source>
</evidence>
<organism evidence="14 15">
    <name type="scientific">Oenococcus oeni</name>
    <name type="common">Leuconostoc oenos</name>
    <dbReference type="NCBI Taxonomy" id="1247"/>
    <lineage>
        <taxon>Bacteria</taxon>
        <taxon>Bacillati</taxon>
        <taxon>Bacillota</taxon>
        <taxon>Bacilli</taxon>
        <taxon>Lactobacillales</taxon>
        <taxon>Lactobacillaceae</taxon>
        <taxon>Oenococcus</taxon>
    </lineage>
</organism>
<comment type="function">
    <text evidence="11">Required for polymorphic O-glycosylation of the serine-rich repeat protein in this bacteria. Catalyzes the first step in glycosylation by transferring N-acetylglucosamine from UDP-GlcNAc to serine residues in the substrate protein. Part of the accessory SecA2/SecY2 system specifically required to export serine-rich repeat cell wall proteins usually encoded upstream in the same operon.</text>
</comment>